<name>A0A9D2RPW3_9MICO</name>
<dbReference type="AlphaFoldDB" id="A0A9D2RPW3"/>
<accession>A0A9D2RPW3</accession>
<proteinExistence type="predicted"/>
<dbReference type="InterPro" id="IPR021607">
    <property type="entry name" value="DUF3224"/>
</dbReference>
<dbReference type="Proteomes" id="UP000823823">
    <property type="component" value="Unassembled WGS sequence"/>
</dbReference>
<dbReference type="Pfam" id="PF11528">
    <property type="entry name" value="DUF3224"/>
    <property type="match status" value="1"/>
</dbReference>
<dbReference type="SUPFAM" id="SSF159238">
    <property type="entry name" value="SO1590-like"/>
    <property type="match status" value="1"/>
</dbReference>
<evidence type="ECO:0000313" key="1">
    <source>
        <dbReference type="EMBL" id="HJB11046.1"/>
    </source>
</evidence>
<gene>
    <name evidence="1" type="ORF">H9786_11050</name>
</gene>
<dbReference type="EMBL" id="DWZH01000087">
    <property type="protein sequence ID" value="HJB11046.1"/>
    <property type="molecule type" value="Genomic_DNA"/>
</dbReference>
<reference evidence="1" key="2">
    <citation type="submission" date="2021-04" db="EMBL/GenBank/DDBJ databases">
        <authorList>
            <person name="Gilroy R."/>
        </authorList>
    </citation>
    <scope>NUCLEOTIDE SEQUENCE</scope>
    <source>
        <strain evidence="1">ChiHjej13B12-24818</strain>
    </source>
</reference>
<reference evidence="1" key="1">
    <citation type="journal article" date="2021" name="PeerJ">
        <title>Extensive microbial diversity within the chicken gut microbiome revealed by metagenomics and culture.</title>
        <authorList>
            <person name="Gilroy R."/>
            <person name="Ravi A."/>
            <person name="Getino M."/>
            <person name="Pursley I."/>
            <person name="Horton D.L."/>
            <person name="Alikhan N.F."/>
            <person name="Baker D."/>
            <person name="Gharbi K."/>
            <person name="Hall N."/>
            <person name="Watson M."/>
            <person name="Adriaenssens E.M."/>
            <person name="Foster-Nyarko E."/>
            <person name="Jarju S."/>
            <person name="Secka A."/>
            <person name="Antonio M."/>
            <person name="Oren A."/>
            <person name="Chaudhuri R.R."/>
            <person name="La Ragione R."/>
            <person name="Hildebrand F."/>
            <person name="Pallen M.J."/>
        </authorList>
    </citation>
    <scope>NUCLEOTIDE SEQUENCE</scope>
    <source>
        <strain evidence="1">ChiHjej13B12-24818</strain>
    </source>
</reference>
<organism evidence="1 2">
    <name type="scientific">Candidatus Brachybacterium merdavium</name>
    <dbReference type="NCBI Taxonomy" id="2838513"/>
    <lineage>
        <taxon>Bacteria</taxon>
        <taxon>Bacillati</taxon>
        <taxon>Actinomycetota</taxon>
        <taxon>Actinomycetes</taxon>
        <taxon>Micrococcales</taxon>
        <taxon>Dermabacteraceae</taxon>
        <taxon>Brachybacterium</taxon>
    </lineage>
</organism>
<comment type="caution">
    <text evidence="1">The sequence shown here is derived from an EMBL/GenBank/DDBJ whole genome shotgun (WGS) entry which is preliminary data.</text>
</comment>
<dbReference type="Gene3D" id="2.40.350.10">
    <property type="entry name" value="SO1590-like"/>
    <property type="match status" value="1"/>
</dbReference>
<evidence type="ECO:0000313" key="2">
    <source>
        <dbReference type="Proteomes" id="UP000823823"/>
    </source>
</evidence>
<dbReference type="InterPro" id="IPR023159">
    <property type="entry name" value="SO1590-like_sf"/>
</dbReference>
<protein>
    <submittedName>
        <fullName evidence="1">DUF3224 domain-containing protein</fullName>
    </submittedName>
</protein>
<sequence length="125" mass="12622">MTSTATFTIEMHPGQSLIDGSARFDFTKTWNGALEGTSHGAMLTAGDPATGSAGYVALEIFDGTLEGRGGTIALQQLGTMDAGEPQLQFVLAPGSGTGELAGVTGTLTIESVGDDGVHQVGVALH</sequence>